<protein>
    <submittedName>
        <fullName evidence="7">O-acetylserine/cysteine efflux transporter</fullName>
    </submittedName>
</protein>
<feature type="domain" description="EamA" evidence="6">
    <location>
        <begin position="144"/>
        <end position="282"/>
    </location>
</feature>
<dbReference type="Proteomes" id="UP000198588">
    <property type="component" value="Unassembled WGS sequence"/>
</dbReference>
<evidence type="ECO:0000313" key="7">
    <source>
        <dbReference type="EMBL" id="SDA91360.1"/>
    </source>
</evidence>
<accession>A0A1G5ZAB3</accession>
<feature type="transmembrane region" description="Helical" evidence="5">
    <location>
        <begin position="57"/>
        <end position="79"/>
    </location>
</feature>
<feature type="transmembrane region" description="Helical" evidence="5">
    <location>
        <begin position="265"/>
        <end position="284"/>
    </location>
</feature>
<evidence type="ECO:0000256" key="3">
    <source>
        <dbReference type="ARBA" id="ARBA00022989"/>
    </source>
</evidence>
<dbReference type="InterPro" id="IPR050638">
    <property type="entry name" value="AA-Vitamin_Transporters"/>
</dbReference>
<dbReference type="PANTHER" id="PTHR32322">
    <property type="entry name" value="INNER MEMBRANE TRANSPORTER"/>
    <property type="match status" value="1"/>
</dbReference>
<dbReference type="PANTHER" id="PTHR32322:SF9">
    <property type="entry name" value="AMINO-ACID METABOLITE EFFLUX PUMP-RELATED"/>
    <property type="match status" value="1"/>
</dbReference>
<keyword evidence="2 5" id="KW-0812">Transmembrane</keyword>
<dbReference type="OrthoDB" id="7158585at2"/>
<evidence type="ECO:0000256" key="5">
    <source>
        <dbReference type="SAM" id="Phobius"/>
    </source>
</evidence>
<feature type="transmembrane region" description="Helical" evidence="5">
    <location>
        <begin position="114"/>
        <end position="134"/>
    </location>
</feature>
<dbReference type="EMBL" id="FMXM01000015">
    <property type="protein sequence ID" value="SDA91360.1"/>
    <property type="molecule type" value="Genomic_DNA"/>
</dbReference>
<gene>
    <name evidence="7" type="ORF">SAMN02927914_04503</name>
</gene>
<organism evidence="7 8">
    <name type="scientific">Mesorhizobium qingshengii</name>
    <dbReference type="NCBI Taxonomy" id="1165689"/>
    <lineage>
        <taxon>Bacteria</taxon>
        <taxon>Pseudomonadati</taxon>
        <taxon>Pseudomonadota</taxon>
        <taxon>Alphaproteobacteria</taxon>
        <taxon>Hyphomicrobiales</taxon>
        <taxon>Phyllobacteriaceae</taxon>
        <taxon>Mesorhizobium</taxon>
    </lineage>
</organism>
<dbReference type="AlphaFoldDB" id="A0A1G5ZAB3"/>
<name>A0A1G5ZAB3_9HYPH</name>
<keyword evidence="3 5" id="KW-1133">Transmembrane helix</keyword>
<feature type="domain" description="EamA" evidence="6">
    <location>
        <begin position="7"/>
        <end position="129"/>
    </location>
</feature>
<dbReference type="InterPro" id="IPR000620">
    <property type="entry name" value="EamA_dom"/>
</dbReference>
<evidence type="ECO:0000313" key="8">
    <source>
        <dbReference type="Proteomes" id="UP000198588"/>
    </source>
</evidence>
<evidence type="ECO:0000259" key="6">
    <source>
        <dbReference type="Pfam" id="PF00892"/>
    </source>
</evidence>
<proteinExistence type="predicted"/>
<dbReference type="Pfam" id="PF00892">
    <property type="entry name" value="EamA"/>
    <property type="match status" value="2"/>
</dbReference>
<feature type="transmembrane region" description="Helical" evidence="5">
    <location>
        <begin position="239"/>
        <end position="259"/>
    </location>
</feature>
<evidence type="ECO:0000256" key="4">
    <source>
        <dbReference type="ARBA" id="ARBA00023136"/>
    </source>
</evidence>
<evidence type="ECO:0000256" key="1">
    <source>
        <dbReference type="ARBA" id="ARBA00004141"/>
    </source>
</evidence>
<dbReference type="InterPro" id="IPR037185">
    <property type="entry name" value="EmrE-like"/>
</dbReference>
<dbReference type="RefSeq" id="WP_091582356.1">
    <property type="nucleotide sequence ID" value="NZ_FMXM01000015.1"/>
</dbReference>
<sequence length="297" mass="31585">MTPRHKLLGILIAAVWGFNFVVIRLGLESFPPLLLAALRFSVAATAIFIVPKPPLSWRWFILVGMVWFTGQFAFLFVGMRVGMPAGLASVLMQTQVVLTVLLAAGLLGERIVPWQIVGIAVAIGGLGIIGSTVTDATHDITITGLACVAARATSWALGNILVRRSGKVDMLAFVTWLCLVPPLPLLALSAFYEGHDVIQASLRHPAWQGVGAVFFLGFVATTAGFAGWGHLIKQYGAAATAPFALLVPVFGAFSAWFFLGETFNVVRLAGMALIVAGVAVVLLASRRRSMSLASQTN</sequence>
<keyword evidence="4 5" id="KW-0472">Membrane</keyword>
<reference evidence="7 8" key="1">
    <citation type="submission" date="2016-10" db="EMBL/GenBank/DDBJ databases">
        <authorList>
            <person name="de Groot N.N."/>
        </authorList>
    </citation>
    <scope>NUCLEOTIDE SEQUENCE [LARGE SCALE GENOMIC DNA]</scope>
    <source>
        <strain evidence="7 8">CGMCC 1.12097</strain>
    </source>
</reference>
<feature type="transmembrane region" description="Helical" evidence="5">
    <location>
        <begin position="212"/>
        <end position="232"/>
    </location>
</feature>
<feature type="transmembrane region" description="Helical" evidence="5">
    <location>
        <begin position="170"/>
        <end position="192"/>
    </location>
</feature>
<dbReference type="SUPFAM" id="SSF103481">
    <property type="entry name" value="Multidrug resistance efflux transporter EmrE"/>
    <property type="match status" value="2"/>
</dbReference>
<comment type="subcellular location">
    <subcellularLocation>
        <location evidence="1">Membrane</location>
        <topology evidence="1">Multi-pass membrane protein</topology>
    </subcellularLocation>
</comment>
<feature type="transmembrane region" description="Helical" evidence="5">
    <location>
        <begin position="7"/>
        <end position="27"/>
    </location>
</feature>
<evidence type="ECO:0000256" key="2">
    <source>
        <dbReference type="ARBA" id="ARBA00022692"/>
    </source>
</evidence>
<dbReference type="GO" id="GO:0016020">
    <property type="term" value="C:membrane"/>
    <property type="evidence" value="ECO:0007669"/>
    <property type="project" value="UniProtKB-SubCell"/>
</dbReference>
<feature type="transmembrane region" description="Helical" evidence="5">
    <location>
        <begin position="85"/>
        <end position="107"/>
    </location>
</feature>
<dbReference type="Gene3D" id="1.10.3730.20">
    <property type="match status" value="2"/>
</dbReference>